<feature type="domain" description="Peptidase S9 prolyl oligopeptidase catalytic" evidence="2">
    <location>
        <begin position="213"/>
        <end position="360"/>
    </location>
</feature>
<dbReference type="Gene3D" id="3.40.50.1820">
    <property type="entry name" value="alpha/beta hydrolase"/>
    <property type="match status" value="1"/>
</dbReference>
<name>A0A1J4RT35_9BACT</name>
<dbReference type="GO" id="GO:0008236">
    <property type="term" value="F:serine-type peptidase activity"/>
    <property type="evidence" value="ECO:0007669"/>
    <property type="project" value="InterPro"/>
</dbReference>
<evidence type="ECO:0000259" key="2">
    <source>
        <dbReference type="Pfam" id="PF00326"/>
    </source>
</evidence>
<gene>
    <name evidence="3" type="ORF">AUJ42_02965</name>
</gene>
<comment type="caution">
    <text evidence="3">The sequence shown here is derived from an EMBL/GenBank/DDBJ whole genome shotgun (WGS) entry which is preliminary data.</text>
</comment>
<dbReference type="Pfam" id="PF00326">
    <property type="entry name" value="Peptidase_S9"/>
    <property type="match status" value="1"/>
</dbReference>
<accession>A0A1J4RT35</accession>
<evidence type="ECO:0000313" key="3">
    <source>
        <dbReference type="EMBL" id="OIN90531.1"/>
    </source>
</evidence>
<sequence>MTRYVIILNMGIKNIARLLLLTLGIIGILVLWSEKNPGQLLSPFVQQSKPVTPLLKYSFPELRQRVYPGSKIKIGKKLSPAIAIGDKVRPCQSYVFTFQTEGKTVSGLINIPKRSEKSEAGSEKLPVIVMIRGYADVEGYTTGLGTKKPAEFFCQNGFITLAPDFLGFGESDQASGDILEARFEKPVTVMNLLASIKNPTSTFTLNEVNVLPINPDQIFLWGHSNGGQIVLSVLEISQANIPTVLWAPVTAGFPESVLGYLGELDDNGLRVKNAIDNFLKIYDPKLFSIDNYWSDINTQIQLHQGLADPLVTEEESDKFVDRLKSLGKDISIYKYPNNDHNLSKDWDKVVETSLKFYQDKLR</sequence>
<dbReference type="InterPro" id="IPR001375">
    <property type="entry name" value="Peptidase_S9_cat"/>
</dbReference>
<evidence type="ECO:0000313" key="4">
    <source>
        <dbReference type="Proteomes" id="UP000182345"/>
    </source>
</evidence>
<dbReference type="InterPro" id="IPR029058">
    <property type="entry name" value="AB_hydrolase_fold"/>
</dbReference>
<dbReference type="SUPFAM" id="SSF53474">
    <property type="entry name" value="alpha/beta-Hydrolases"/>
    <property type="match status" value="1"/>
</dbReference>
<dbReference type="EMBL" id="MNUK01000068">
    <property type="protein sequence ID" value="OIN90531.1"/>
    <property type="molecule type" value="Genomic_DNA"/>
</dbReference>
<protein>
    <recommendedName>
        <fullName evidence="2">Peptidase S9 prolyl oligopeptidase catalytic domain-containing protein</fullName>
    </recommendedName>
</protein>
<evidence type="ECO:0000256" key="1">
    <source>
        <dbReference type="ARBA" id="ARBA00022801"/>
    </source>
</evidence>
<dbReference type="PANTHER" id="PTHR22946:SF9">
    <property type="entry name" value="POLYKETIDE TRANSFERASE AF380"/>
    <property type="match status" value="1"/>
</dbReference>
<proteinExistence type="predicted"/>
<keyword evidence="1" id="KW-0378">Hydrolase</keyword>
<dbReference type="PANTHER" id="PTHR22946">
    <property type="entry name" value="DIENELACTONE HYDROLASE DOMAIN-CONTAINING PROTEIN-RELATED"/>
    <property type="match status" value="1"/>
</dbReference>
<dbReference type="Proteomes" id="UP000182345">
    <property type="component" value="Unassembled WGS sequence"/>
</dbReference>
<dbReference type="GO" id="GO:0052689">
    <property type="term" value="F:carboxylic ester hydrolase activity"/>
    <property type="evidence" value="ECO:0007669"/>
    <property type="project" value="UniProtKB-ARBA"/>
</dbReference>
<organism evidence="3 4">
    <name type="scientific">Candidatus Collierbacteria bacterium CG1_02_44_10</name>
    <dbReference type="NCBI Taxonomy" id="1805087"/>
    <lineage>
        <taxon>Bacteria</taxon>
        <taxon>Candidatus Collieribacteriota</taxon>
    </lineage>
</organism>
<dbReference type="GO" id="GO:0006508">
    <property type="term" value="P:proteolysis"/>
    <property type="evidence" value="ECO:0007669"/>
    <property type="project" value="InterPro"/>
</dbReference>
<dbReference type="InterPro" id="IPR050261">
    <property type="entry name" value="FrsA_esterase"/>
</dbReference>
<dbReference type="AlphaFoldDB" id="A0A1J4RT35"/>
<reference evidence="3 4" key="1">
    <citation type="journal article" date="2016" name="Environ. Microbiol.">
        <title>Genomic resolution of a cold subsurface aquifer community provides metabolic insights for novel microbes adapted to high CO concentrations.</title>
        <authorList>
            <person name="Probst A.J."/>
            <person name="Castelle C.J."/>
            <person name="Singh A."/>
            <person name="Brown C.T."/>
            <person name="Anantharaman K."/>
            <person name="Sharon I."/>
            <person name="Hug L.A."/>
            <person name="Burstein D."/>
            <person name="Emerson J.B."/>
            <person name="Thomas B.C."/>
            <person name="Banfield J.F."/>
        </authorList>
    </citation>
    <scope>NUCLEOTIDE SEQUENCE [LARGE SCALE GENOMIC DNA]</scope>
    <source>
        <strain evidence="3">CG1_02_44_10</strain>
    </source>
</reference>